<proteinExistence type="predicted"/>
<organism evidence="2">
    <name type="scientific">Methanobrevibacter smithii CAG:186</name>
    <dbReference type="NCBI Taxonomy" id="1263088"/>
    <lineage>
        <taxon>Archaea</taxon>
        <taxon>Methanobacteriati</taxon>
        <taxon>Methanobacteriota</taxon>
        <taxon>Methanomada group</taxon>
        <taxon>Methanobacteria</taxon>
        <taxon>Methanobacteriales</taxon>
        <taxon>Methanobacteriaceae</taxon>
        <taxon>Methanobrevibacter</taxon>
    </lineage>
</organism>
<comment type="caution">
    <text evidence="2">The sequence shown here is derived from an EMBL/GenBank/DDBJ whole genome shotgun (WGS) entry which is preliminary data.</text>
</comment>
<accession>R7PTJ9</accession>
<name>R7PTJ9_METSM</name>
<dbReference type="InterPro" id="IPR001650">
    <property type="entry name" value="Helicase_C-like"/>
</dbReference>
<dbReference type="Pfam" id="PF00271">
    <property type="entry name" value="Helicase_C"/>
    <property type="match status" value="1"/>
</dbReference>
<evidence type="ECO:0000313" key="2">
    <source>
        <dbReference type="EMBL" id="CDF28695.1"/>
    </source>
</evidence>
<dbReference type="InterPro" id="IPR027417">
    <property type="entry name" value="P-loop_NTPase"/>
</dbReference>
<dbReference type="AlphaFoldDB" id="R7PTJ9"/>
<evidence type="ECO:0000259" key="1">
    <source>
        <dbReference type="Pfam" id="PF00271"/>
    </source>
</evidence>
<gene>
    <name evidence="2" type="ORF">BN522_00578</name>
</gene>
<feature type="domain" description="Helicase C-terminal" evidence="1">
    <location>
        <begin position="855"/>
        <end position="896"/>
    </location>
</feature>
<sequence length="1089" mass="126484">MKLIGKHDDFKRFRETYTPSRTVFVGNLKGSNDLDLFNSKSGASNSLSLKFLLKDITDDINVNLSLSLFYRVYPTFDEQQKFLEINYDKSQAYTTYDFANIWKRKDISINTINFVNGSKVKISLKDYIDDVLTSNDLFLCDEKNRRIPIDVVKDEEKFNLFIENIPKIDNSFLDWEIEVGFKTQIYSQDGENLKLCTISLVNLTMSPEENQKLYESDIFAPSFDINLNKNVSIPFKYNYEHGGYKRVYEQYLRCINCQGELKDNKITTYTCPTSNKEKVVPKNVLEGVDISFETLATENGLDELEKIYNMMDGHLKDCENYYGNNNEIRNNGEYLEGILNFKKMKETFLKGINLLKDKPKVLKSFLLMNKSFQYNSKDKQYNSWRLFQIVFIVSELIDVVDKDAPKNTCSLLHVMTGGGKSEAYFGLVIFSAFYDRISGKQFGVTAFTKFPLRMLSIQQLQRIANIFIWAEEIRQEENLGGDPFSIAYYVGSTDDEFPDFNYKVINIINNDKKDGKSTPGKIIDSCPICEDHSPVYLDVDLETQTVIHKCRGCGREYRLYFSDDEIYRMIPTFIVSTVDKLAAVAMNRRFKNLFGGKLDSCPEGHGYNSRNDVCFYKDINAVQCKKSGTPVEIDFKTDPSLMIQDEMHLIREGFGTIDSHFESMFENLEFGMSGSTFKRIAMTATVAGAKNQIKELYDKETVVFPPKLINSKGEDFFFNHEKYDDGNPIIQRRIIGIKPNRSVISPLTAILRYSAQFFKYLDENLEDFAEKNNFDLDMLKEVKEYYKPNLTYHKKKDSTQIVSYFAESFINGREDSYDIEARPLTGENNLDYIKETIDLVEHYYDNPNNTEKLLSVNATSIVSHGVDIDKWNFMIFDGMPNNTSEYIQALSRVGRQKFGIVFLTFVPHRTRDLSFYHHFIEYHDILDDKVENVALSRWTKLGFDQTFTSMFLGALMNYMSNELEKPIYLVKDVKRIFIDNHENLNVVKKKDINKDMLKLLVDFLHKSYLTNYDVVGSKYFKENIQKETEDRILYLANFGISKNNSKFIPSALKYNDNKNYNTLMGMRGIQDTIILIPHDSENSFRYNWK</sequence>
<dbReference type="Gene3D" id="3.40.50.300">
    <property type="entry name" value="P-loop containing nucleotide triphosphate hydrolases"/>
    <property type="match status" value="1"/>
</dbReference>
<dbReference type="CDD" id="cd18785">
    <property type="entry name" value="SF2_C"/>
    <property type="match status" value="1"/>
</dbReference>
<protein>
    <recommendedName>
        <fullName evidence="1">Helicase C-terminal domain-containing protein</fullName>
    </recommendedName>
</protein>
<reference evidence="2" key="1">
    <citation type="submission" date="2012-11" db="EMBL/GenBank/DDBJ databases">
        <title>Dependencies among metagenomic species, viruses, plasmids and units of genetic variation.</title>
        <authorList>
            <person name="Nielsen H.B."/>
            <person name="Almeida M."/>
            <person name="Juncker A.S."/>
            <person name="Rasmussen S."/>
            <person name="Li J."/>
            <person name="Sunagawa S."/>
            <person name="Plichta D."/>
            <person name="Gautier L."/>
            <person name="Le Chatelier E."/>
            <person name="Peletier E."/>
            <person name="Bonde I."/>
            <person name="Nielsen T."/>
            <person name="Manichanh C."/>
            <person name="Arumugam M."/>
            <person name="Batto J."/>
            <person name="Santos M.B.Q.D."/>
            <person name="Blom N."/>
            <person name="Borruel N."/>
            <person name="Burgdorf K.S."/>
            <person name="Boumezbeur F."/>
            <person name="Casellas F."/>
            <person name="Dore J."/>
            <person name="Guarner F."/>
            <person name="Hansen T."/>
            <person name="Hildebrand F."/>
            <person name="Kaas R.S."/>
            <person name="Kennedy S."/>
            <person name="Kristiansen K."/>
            <person name="Kultima J.R."/>
            <person name="Leonard P."/>
            <person name="Levenez F."/>
            <person name="Lund O."/>
            <person name="Moumen B."/>
            <person name="Le Paslier D."/>
            <person name="Pons N."/>
            <person name="Pedersen O."/>
            <person name="Prifti E."/>
            <person name="Qin J."/>
            <person name="Raes J."/>
            <person name="Tap J."/>
            <person name="Tims S."/>
            <person name="Ussery D.W."/>
            <person name="Yamada T."/>
            <person name="MetaHit consortium"/>
            <person name="Renault P."/>
            <person name="Sicheritz-Ponten T."/>
            <person name="Bork P."/>
            <person name="Wang J."/>
            <person name="Brunak S."/>
            <person name="Ehrlich S.D."/>
        </authorList>
    </citation>
    <scope>NUCLEOTIDE SEQUENCE [LARGE SCALE GENOMIC DNA]</scope>
</reference>
<dbReference type="Proteomes" id="UP000018189">
    <property type="component" value="Unassembled WGS sequence"/>
</dbReference>
<dbReference type="EMBL" id="CBKP010000019">
    <property type="protein sequence ID" value="CDF28695.1"/>
    <property type="molecule type" value="Genomic_DNA"/>
</dbReference>
<dbReference type="SUPFAM" id="SSF52540">
    <property type="entry name" value="P-loop containing nucleoside triphosphate hydrolases"/>
    <property type="match status" value="1"/>
</dbReference>